<keyword evidence="4" id="KW-1185">Reference proteome</keyword>
<feature type="signal peptide" evidence="1">
    <location>
        <begin position="1"/>
        <end position="25"/>
    </location>
</feature>
<dbReference type="SUPFAM" id="SSF52096">
    <property type="entry name" value="ClpP/crotonase"/>
    <property type="match status" value="1"/>
</dbReference>
<dbReference type="Gene3D" id="3.90.226.10">
    <property type="entry name" value="2-enoyl-CoA Hydratase, Chain A, domain 1"/>
    <property type="match status" value="1"/>
</dbReference>
<dbReference type="InterPro" id="IPR005151">
    <property type="entry name" value="Tail-specific_protease"/>
</dbReference>
<dbReference type="GO" id="GO:0006508">
    <property type="term" value="P:proteolysis"/>
    <property type="evidence" value="ECO:0007669"/>
    <property type="project" value="InterPro"/>
</dbReference>
<gene>
    <name evidence="3" type="ORF">SAMN04487935_2127</name>
</gene>
<reference evidence="3 4" key="1">
    <citation type="submission" date="2016-10" db="EMBL/GenBank/DDBJ databases">
        <authorList>
            <person name="de Groot N.N."/>
        </authorList>
    </citation>
    <scope>NUCLEOTIDE SEQUENCE [LARGE SCALE GENOMIC DNA]</scope>
    <source>
        <strain evidence="3 4">CGMCC 1.10076</strain>
    </source>
</reference>
<evidence type="ECO:0000313" key="4">
    <source>
        <dbReference type="Proteomes" id="UP000199580"/>
    </source>
</evidence>
<dbReference type="EMBL" id="FNEZ01000003">
    <property type="protein sequence ID" value="SDJ95870.1"/>
    <property type="molecule type" value="Genomic_DNA"/>
</dbReference>
<protein>
    <submittedName>
        <fullName evidence="3">Peptidase family S41</fullName>
    </submittedName>
</protein>
<feature type="chain" id="PRO_5011501127" evidence="1">
    <location>
        <begin position="26"/>
        <end position="455"/>
    </location>
</feature>
<dbReference type="PANTHER" id="PTHR11261">
    <property type="entry name" value="INTERPHOTORECEPTOR RETINOID-BINDING PROTEIN"/>
    <property type="match status" value="1"/>
</dbReference>
<evidence type="ECO:0000259" key="2">
    <source>
        <dbReference type="SMART" id="SM00245"/>
    </source>
</evidence>
<dbReference type="SMART" id="SM00245">
    <property type="entry name" value="TSPc"/>
    <property type="match status" value="1"/>
</dbReference>
<dbReference type="GO" id="GO:0008236">
    <property type="term" value="F:serine-type peptidase activity"/>
    <property type="evidence" value="ECO:0007669"/>
    <property type="project" value="InterPro"/>
</dbReference>
<dbReference type="OrthoDB" id="6397760at2"/>
<dbReference type="InterPro" id="IPR029045">
    <property type="entry name" value="ClpP/crotonase-like_dom_sf"/>
</dbReference>
<evidence type="ECO:0000256" key="1">
    <source>
        <dbReference type="SAM" id="SignalP"/>
    </source>
</evidence>
<dbReference type="PANTHER" id="PTHR11261:SF3">
    <property type="entry name" value="RETINOL-BINDING PROTEIN 3"/>
    <property type="match status" value="1"/>
</dbReference>
<proteinExistence type="predicted"/>
<name>A0A1G8Y1G4_9FLAO</name>
<keyword evidence="1" id="KW-0732">Signal</keyword>
<dbReference type="Pfam" id="PF03572">
    <property type="entry name" value="Peptidase_S41"/>
    <property type="match status" value="1"/>
</dbReference>
<evidence type="ECO:0000313" key="3">
    <source>
        <dbReference type="EMBL" id="SDJ95870.1"/>
    </source>
</evidence>
<sequence>MNHCKKMKSTILNFALILLFNVSFAQNNPTHFKSDIDFGNGTVFSTFLDVTIGQDQFVITSPKNADVRVMGGKAKLGRILGKSPKKGIIITIKGQQKKDSLFGETKIPMVGKLKFKGIVKNTTLSGEFLNGDGISIGTLHGVNSSEDKISYQNLYPLLMKTVQENIYAKAALQNKDWQKFEKQIKALCNDAHDDIELYLGFNILAQKLPFTHLTLAILQEAAGDENAPGIQKSVVFEEKNSTTAYLQVKNFSTSGTELEEILPKIVANPAYKNLIIDLRNNGGGGISPAFALAKYVTTEDLEVGYFLTNKLSYSGYQPELFKTLPELQPKGTKEFGDELRRSPGVKLIFKKPANPVFTGNLYVLENGRTGSTCEPIVYLLKNRKKATIIGERSYGGMLAASPFTVSGKYMLMVPIADFYTYDGIRLDKVGVEPDIAVKSDDALNKALEIINSGKK</sequence>
<organism evidence="3 4">
    <name type="scientific">Flavobacterium noncentrifugens</name>
    <dbReference type="NCBI Taxonomy" id="1128970"/>
    <lineage>
        <taxon>Bacteria</taxon>
        <taxon>Pseudomonadati</taxon>
        <taxon>Bacteroidota</taxon>
        <taxon>Flavobacteriia</taxon>
        <taxon>Flavobacteriales</taxon>
        <taxon>Flavobacteriaceae</taxon>
        <taxon>Flavobacterium</taxon>
    </lineage>
</organism>
<feature type="domain" description="Tail specific protease" evidence="2">
    <location>
        <begin position="210"/>
        <end position="438"/>
    </location>
</feature>
<accession>A0A1G8Y1G4</accession>
<dbReference type="STRING" id="1128970.SAMN04487935_2127"/>
<dbReference type="AlphaFoldDB" id="A0A1G8Y1G4"/>
<dbReference type="Proteomes" id="UP000199580">
    <property type="component" value="Unassembled WGS sequence"/>
</dbReference>